<dbReference type="Gene3D" id="3.40.720.10">
    <property type="entry name" value="Alkaline Phosphatase, subunit A"/>
    <property type="match status" value="1"/>
</dbReference>
<sequence>MTNSRSPDARASDPTASRVYSRRLRTSMTTETRPGTTVGFTSRLSPTPVRAPDAAPELPPRPVRRRIHFRRISGGYPQNTHHGSMIRAVRTKHRGAGPTTPERTRAHLADRPPPETPGETTTQLTSAITAGYSTDVMADSGVTGAAVRTALSSPTPVTPAPVDAPDHAECGDHRVGPSGATPPGASAARTRPRCLIPRNPDRPRPAWRPPGIHKPGSGPMPNGRPPELGRPRPRARPVVLGARPEIAVPETARRTGDHGSAWRAATIGGVDPLTPRYGSGSLADVVPSLLAGLDVPGTADVLGLAGPSRVCLLLVDGMGQELLAAYAADAPFLSSLPPRTITAGFPATTAASVAALGTGRPTGEHGVVGWTFAAEGELLNALSWHRHGVTEQVDLRRALVPERVQPTRTAFERAADAGVSVRLVVPREHDGSGLTRAVLRGGRVRGAFALGDLVERTLEALHEPGRVFVYAYHADLDALGHVYGPGSAPWRRQLAFVDRLAETLAAELPPDAALVVTADHGMVAVADPDRVDFDNDDRLRAGVRQLGGEARARHVYAREGAAADVRAAWTEVLGDRAWIASREEAIAAGWFGPVVAEHVRPRIGDLWSRAGARWPSSGPRRNRSSARSPVTTARSRPPSSWSPCWSPAAEPQALNRWRRTVDAEPLAPNGGLRTVGAVDSTRTRDGVPPAADDRPDGRFPATGAGPNVKWSHIPWGCP</sequence>
<dbReference type="HOGENOM" id="CLU_384896_0_0_11"/>
<accession>K0JXM5</accession>
<evidence type="ECO:0000313" key="3">
    <source>
        <dbReference type="Proteomes" id="UP000006281"/>
    </source>
</evidence>
<feature type="region of interest" description="Disordered" evidence="1">
    <location>
        <begin position="662"/>
        <end position="707"/>
    </location>
</feature>
<reference evidence="2 3" key="1">
    <citation type="journal article" date="2012" name="BMC Genomics">
        <title>Complete genome sequence of Saccharothrix espanaensis DSM 44229T and comparison to the other completely sequenced Pseudonocardiaceae.</title>
        <authorList>
            <person name="Strobel T."/>
            <person name="Al-Dilaimi A."/>
            <person name="Blom J."/>
            <person name="Gessner A."/>
            <person name="Kalinowski J."/>
            <person name="Luzhetska M."/>
            <person name="Puhler A."/>
            <person name="Szczepanowski R."/>
            <person name="Bechthold A."/>
            <person name="Ruckert C."/>
        </authorList>
    </citation>
    <scope>NUCLEOTIDE SEQUENCE [LARGE SCALE GENOMIC DNA]</scope>
    <source>
        <strain evidence="3">ATCC 51144 / DSM 44229 / JCM 9112 / NBRC 15066 / NRRL 15764</strain>
    </source>
</reference>
<feature type="region of interest" description="Disordered" evidence="1">
    <location>
        <begin position="152"/>
        <end position="236"/>
    </location>
</feature>
<dbReference type="InterPro" id="IPR017850">
    <property type="entry name" value="Alkaline_phosphatase_core_sf"/>
</dbReference>
<feature type="compositionally biased region" description="Basic and acidic residues" evidence="1">
    <location>
        <begin position="102"/>
        <end position="113"/>
    </location>
</feature>
<dbReference type="Proteomes" id="UP000006281">
    <property type="component" value="Chromosome"/>
</dbReference>
<dbReference type="Pfam" id="PF01663">
    <property type="entry name" value="Phosphodiest"/>
    <property type="match status" value="1"/>
</dbReference>
<feature type="region of interest" description="Disordered" evidence="1">
    <location>
        <begin position="92"/>
        <end position="121"/>
    </location>
</feature>
<feature type="region of interest" description="Disordered" evidence="1">
    <location>
        <begin position="609"/>
        <end position="648"/>
    </location>
</feature>
<dbReference type="AlphaFoldDB" id="K0JXM5"/>
<feature type="compositionally biased region" description="Basic and acidic residues" evidence="1">
    <location>
        <begin position="164"/>
        <end position="175"/>
    </location>
</feature>
<protein>
    <recommendedName>
        <fullName evidence="4">Type I phosphodiesterase/nucleotide pyrophosphatase</fullName>
    </recommendedName>
</protein>
<proteinExistence type="predicted"/>
<evidence type="ECO:0008006" key="4">
    <source>
        <dbReference type="Google" id="ProtNLM"/>
    </source>
</evidence>
<dbReference type="STRING" id="1179773.BN6_35900"/>
<organism evidence="2 3">
    <name type="scientific">Saccharothrix espanaensis (strain ATCC 51144 / DSM 44229 / JCM 9112 / NBRC 15066 / NRRL 15764)</name>
    <dbReference type="NCBI Taxonomy" id="1179773"/>
    <lineage>
        <taxon>Bacteria</taxon>
        <taxon>Bacillati</taxon>
        <taxon>Actinomycetota</taxon>
        <taxon>Actinomycetes</taxon>
        <taxon>Pseudonocardiales</taxon>
        <taxon>Pseudonocardiaceae</taxon>
        <taxon>Saccharothrix</taxon>
    </lineage>
</organism>
<dbReference type="EMBL" id="HE804045">
    <property type="protein sequence ID" value="CCH30886.1"/>
    <property type="molecule type" value="Genomic_DNA"/>
</dbReference>
<dbReference type="InterPro" id="IPR002591">
    <property type="entry name" value="Phosphodiest/P_Trfase"/>
</dbReference>
<dbReference type="PATRIC" id="fig|1179773.3.peg.3590"/>
<feature type="compositionally biased region" description="Basic and acidic residues" evidence="1">
    <location>
        <begin position="681"/>
        <end position="697"/>
    </location>
</feature>
<feature type="compositionally biased region" description="Low complexity" evidence="1">
    <location>
        <begin position="633"/>
        <end position="648"/>
    </location>
</feature>
<feature type="compositionally biased region" description="Low complexity" evidence="1">
    <location>
        <begin position="176"/>
        <end position="189"/>
    </location>
</feature>
<dbReference type="SUPFAM" id="SSF53649">
    <property type="entry name" value="Alkaline phosphatase-like"/>
    <property type="match status" value="1"/>
</dbReference>
<dbReference type="KEGG" id="sesp:BN6_35900"/>
<keyword evidence="3" id="KW-1185">Reference proteome</keyword>
<gene>
    <name evidence="2" type="ordered locus">BN6_35900</name>
</gene>
<evidence type="ECO:0000256" key="1">
    <source>
        <dbReference type="SAM" id="MobiDB-lite"/>
    </source>
</evidence>
<name>K0JXM5_SACES</name>
<feature type="compositionally biased region" description="Polar residues" evidence="1">
    <location>
        <begin position="26"/>
        <end position="45"/>
    </location>
</feature>
<feature type="region of interest" description="Disordered" evidence="1">
    <location>
        <begin position="1"/>
        <end position="60"/>
    </location>
</feature>
<feature type="compositionally biased region" description="Low complexity" evidence="1">
    <location>
        <begin position="152"/>
        <end position="163"/>
    </location>
</feature>
<evidence type="ECO:0000313" key="2">
    <source>
        <dbReference type="EMBL" id="CCH30886.1"/>
    </source>
</evidence>
<dbReference type="eggNOG" id="COG1524">
    <property type="taxonomic scope" value="Bacteria"/>
</dbReference>